<protein>
    <submittedName>
        <fullName evidence="2">Uncharacterized protein</fullName>
    </submittedName>
</protein>
<dbReference type="EMBL" id="GHWJ01009953">
    <property type="protein sequence ID" value="NOV42690.1"/>
    <property type="molecule type" value="Transcribed_RNA"/>
</dbReference>
<evidence type="ECO:0000313" key="2">
    <source>
        <dbReference type="EMBL" id="NOV42690.1"/>
    </source>
</evidence>
<dbReference type="AlphaFoldDB" id="A0A6M2DAL5"/>
<organism evidence="2">
    <name type="scientific">Rhipicephalus microplus</name>
    <name type="common">Cattle tick</name>
    <name type="synonym">Boophilus microplus</name>
    <dbReference type="NCBI Taxonomy" id="6941"/>
    <lineage>
        <taxon>Eukaryota</taxon>
        <taxon>Metazoa</taxon>
        <taxon>Ecdysozoa</taxon>
        <taxon>Arthropoda</taxon>
        <taxon>Chelicerata</taxon>
        <taxon>Arachnida</taxon>
        <taxon>Acari</taxon>
        <taxon>Parasitiformes</taxon>
        <taxon>Ixodida</taxon>
        <taxon>Ixodoidea</taxon>
        <taxon>Ixodidae</taxon>
        <taxon>Rhipicephalinae</taxon>
        <taxon>Rhipicephalus</taxon>
        <taxon>Boophilus</taxon>
    </lineage>
</organism>
<evidence type="ECO:0000256" key="1">
    <source>
        <dbReference type="SAM" id="Phobius"/>
    </source>
</evidence>
<name>A0A6M2DAL5_RHIMP</name>
<keyword evidence="1" id="KW-0812">Transmembrane</keyword>
<accession>A0A6M2DAL5</accession>
<sequence>MCTGIYVLLFLVRCSVLAVVRIIVVSYIAAAMIYCYSSCLTVFLPPPSVYVIHLLRQPHVSCAMYERKKWMNKKGSAGQKVGCRTFWPAAPVGRRRCFFCLFLDVKSCDGREYPAHSS</sequence>
<feature type="transmembrane region" description="Helical" evidence="1">
    <location>
        <begin position="7"/>
        <end position="34"/>
    </location>
</feature>
<proteinExistence type="predicted"/>
<reference evidence="2" key="1">
    <citation type="submission" date="2019-09" db="EMBL/GenBank/DDBJ databases">
        <title>Organ-specific transcriptomic study of the physiology of the cattle tick, Rhipicephalus microplus.</title>
        <authorList>
            <person name="Tirloni L."/>
            <person name="Braz G."/>
            <person name="Gandara A.C.P."/>
            <person name="Sabadin G.A."/>
            <person name="da Silva R.M."/>
            <person name="Guizzo M.G."/>
            <person name="Machado J.A."/>
            <person name="Costa E.P."/>
            <person name="Gomes H.F."/>
            <person name="Moraes J."/>
            <person name="Mota M.B.S."/>
            <person name="Mesquita R.D."/>
            <person name="Alvarenga P.H."/>
            <person name="Alves F."/>
            <person name="Seixas A."/>
            <person name="da Fonseca R.N."/>
            <person name="Fogaca A."/>
            <person name="Logullo C."/>
            <person name="Tanaka A."/>
            <person name="Daffre S."/>
            <person name="Termignoni C."/>
            <person name="Vaz I.S.Jr."/>
            <person name="Oliveira P.L."/>
            <person name="Ribeiro J.M."/>
        </authorList>
    </citation>
    <scope>NUCLEOTIDE SEQUENCE</scope>
    <source>
        <strain evidence="2">Porto Alegre</strain>
    </source>
</reference>
<keyword evidence="1" id="KW-0472">Membrane</keyword>
<keyword evidence="1" id="KW-1133">Transmembrane helix</keyword>